<dbReference type="OrthoDB" id="5582836at2759"/>
<proteinExistence type="predicted"/>
<name>A0A9W8G8Z6_9FUNG</name>
<dbReference type="InterPro" id="IPR036397">
    <property type="entry name" value="RNaseH_sf"/>
</dbReference>
<gene>
    <name evidence="1" type="ORF">IWW39_005997</name>
</gene>
<dbReference type="Gene3D" id="3.30.420.10">
    <property type="entry name" value="Ribonuclease H-like superfamily/Ribonuclease H"/>
    <property type="match status" value="1"/>
</dbReference>
<dbReference type="SUPFAM" id="SSF53098">
    <property type="entry name" value="Ribonuclease H-like"/>
    <property type="match status" value="1"/>
</dbReference>
<organism evidence="1 2">
    <name type="scientific">Coemansia spiralis</name>
    <dbReference type="NCBI Taxonomy" id="417178"/>
    <lineage>
        <taxon>Eukaryota</taxon>
        <taxon>Fungi</taxon>
        <taxon>Fungi incertae sedis</taxon>
        <taxon>Zoopagomycota</taxon>
        <taxon>Kickxellomycotina</taxon>
        <taxon>Kickxellomycetes</taxon>
        <taxon>Kickxellales</taxon>
        <taxon>Kickxellaceae</taxon>
        <taxon>Coemansia</taxon>
    </lineage>
</organism>
<dbReference type="GO" id="GO:0003676">
    <property type="term" value="F:nucleic acid binding"/>
    <property type="evidence" value="ECO:0007669"/>
    <property type="project" value="InterPro"/>
</dbReference>
<feature type="non-terminal residue" evidence="1">
    <location>
        <position position="365"/>
    </location>
</feature>
<dbReference type="AlphaFoldDB" id="A0A9W8G8Z6"/>
<dbReference type="EMBL" id="JANBTX010000416">
    <property type="protein sequence ID" value="KAJ2682443.1"/>
    <property type="molecule type" value="Genomic_DNA"/>
</dbReference>
<comment type="caution">
    <text evidence="1">The sequence shown here is derived from an EMBL/GenBank/DDBJ whole genome shotgun (WGS) entry which is preliminary data.</text>
</comment>
<evidence type="ECO:0000313" key="2">
    <source>
        <dbReference type="Proteomes" id="UP001151516"/>
    </source>
</evidence>
<dbReference type="InterPro" id="IPR012337">
    <property type="entry name" value="RNaseH-like_sf"/>
</dbReference>
<keyword evidence="2" id="KW-1185">Reference proteome</keyword>
<dbReference type="Proteomes" id="UP001151516">
    <property type="component" value="Unassembled WGS sequence"/>
</dbReference>
<protein>
    <submittedName>
        <fullName evidence="1">Uncharacterized protein</fullName>
    </submittedName>
</protein>
<accession>A0A9W8G8Z6</accession>
<reference evidence="1" key="1">
    <citation type="submission" date="2022-07" db="EMBL/GenBank/DDBJ databases">
        <title>Phylogenomic reconstructions and comparative analyses of Kickxellomycotina fungi.</title>
        <authorList>
            <person name="Reynolds N.K."/>
            <person name="Stajich J.E."/>
            <person name="Barry K."/>
            <person name="Grigoriev I.V."/>
            <person name="Crous P."/>
            <person name="Smith M.E."/>
        </authorList>
    </citation>
    <scope>NUCLEOTIDE SEQUENCE</scope>
    <source>
        <strain evidence="1">CBS 109367</strain>
    </source>
</reference>
<sequence length="365" mass="42141">MVSYQANQLEATNVTLQYVANDDTVYNLSFSRNDLEAHGNDVSKLVDLLKKGSAEWIKELYTGSDYIQDAIATYSLAMGHFTVTVHVDVFRDYRYLEFDTHRSIGKGVSLIDSIKAVITRDDAVIVYGSGDNKWQLLYKDNHFDIITRSYKAKECHCPHTGNFIGYGKQYSKKQLVRELKKKFHPDAENLTQYEGSDNEDDDKQDTYYYFFDYETVFDPQTMEILPYAYAVVKCDYKFKMLDTRWDIGLGCDKHLSDYLFSETPTEDETKYLVGYNNSRFDNFILLKHSLKHNDYVGYARFAGNTIVSASINGFVVRDLCRILNMSLDNACKAFKIELPKLTGTVKHHEVQMKFMEGEAAFNTYL</sequence>
<evidence type="ECO:0000313" key="1">
    <source>
        <dbReference type="EMBL" id="KAJ2682443.1"/>
    </source>
</evidence>